<dbReference type="Gene3D" id="1.20.1640.10">
    <property type="entry name" value="Multidrug efflux transporter AcrB transmembrane domain"/>
    <property type="match status" value="2"/>
</dbReference>
<dbReference type="Gene3D" id="3.30.70.1440">
    <property type="entry name" value="Multidrug efflux transporter AcrB pore domain"/>
    <property type="match status" value="1"/>
</dbReference>
<evidence type="ECO:0000313" key="3">
    <source>
        <dbReference type="Proteomes" id="UP000182567"/>
    </source>
</evidence>
<feature type="transmembrane region" description="Helical" evidence="1">
    <location>
        <begin position="960"/>
        <end position="979"/>
    </location>
</feature>
<dbReference type="Gene3D" id="3.30.70.1320">
    <property type="entry name" value="Multidrug efflux transporter AcrB pore domain like"/>
    <property type="match status" value="1"/>
</dbReference>
<dbReference type="GeneID" id="46911860"/>
<dbReference type="PANTHER" id="PTHR32063:SF18">
    <property type="entry name" value="CATION EFFLUX SYSTEM PROTEIN"/>
    <property type="match status" value="1"/>
</dbReference>
<keyword evidence="1" id="KW-1133">Transmembrane helix</keyword>
<dbReference type="SUPFAM" id="SSF82714">
    <property type="entry name" value="Multidrug efflux transporter AcrB TolC docking domain, DN and DC subdomains"/>
    <property type="match status" value="2"/>
</dbReference>
<name>A0A1J0ESF8_9PSED</name>
<evidence type="ECO:0000313" key="2">
    <source>
        <dbReference type="EMBL" id="APC19090.1"/>
    </source>
</evidence>
<dbReference type="InterPro" id="IPR001036">
    <property type="entry name" value="Acrflvin-R"/>
</dbReference>
<feature type="transmembrane region" description="Helical" evidence="1">
    <location>
        <begin position="341"/>
        <end position="358"/>
    </location>
</feature>
<feature type="transmembrane region" description="Helical" evidence="1">
    <location>
        <begin position="390"/>
        <end position="413"/>
    </location>
</feature>
<dbReference type="EMBL" id="CP017886">
    <property type="protein sequence ID" value="APC19090.1"/>
    <property type="molecule type" value="Genomic_DNA"/>
</dbReference>
<feature type="transmembrane region" description="Helical" evidence="1">
    <location>
        <begin position="465"/>
        <end position="489"/>
    </location>
</feature>
<dbReference type="OrthoDB" id="9757940at2"/>
<dbReference type="Gene3D" id="3.30.2090.10">
    <property type="entry name" value="Multidrug efflux transporter AcrB TolC docking domain, DN and DC subdomains"/>
    <property type="match status" value="2"/>
</dbReference>
<feature type="transmembrane region" description="Helical" evidence="1">
    <location>
        <begin position="363"/>
        <end position="384"/>
    </location>
</feature>
<evidence type="ECO:0000256" key="1">
    <source>
        <dbReference type="SAM" id="Phobius"/>
    </source>
</evidence>
<dbReference type="Proteomes" id="UP000182567">
    <property type="component" value="Chromosome"/>
</dbReference>
<reference evidence="3" key="1">
    <citation type="submission" date="2016-10" db="EMBL/GenBank/DDBJ databases">
        <title>Pseudomonas frederiksbergensis ERGS4:02 complete genome.</title>
        <authorList>
            <person name="Kumar R."/>
            <person name="Acharya V."/>
            <person name="Singh D."/>
        </authorList>
    </citation>
    <scope>NUCLEOTIDE SEQUENCE [LARGE SCALE GENOMIC DNA]</scope>
    <source>
        <strain evidence="3">ERGS4:02</strain>
    </source>
</reference>
<dbReference type="Gene3D" id="3.30.70.1430">
    <property type="entry name" value="Multidrug efflux transporter AcrB pore domain"/>
    <property type="match status" value="2"/>
</dbReference>
<dbReference type="GO" id="GO:0005886">
    <property type="term" value="C:plasma membrane"/>
    <property type="evidence" value="ECO:0007669"/>
    <property type="project" value="TreeGrafter"/>
</dbReference>
<dbReference type="AlphaFoldDB" id="A0A1J0ESF8"/>
<protein>
    <submittedName>
        <fullName evidence="2">Multidrug transporter AcrB</fullName>
    </submittedName>
</protein>
<organism evidence="2 3">
    <name type="scientific">Pseudomonas frederiksbergensis</name>
    <dbReference type="NCBI Taxonomy" id="104087"/>
    <lineage>
        <taxon>Bacteria</taxon>
        <taxon>Pseudomonadati</taxon>
        <taxon>Pseudomonadota</taxon>
        <taxon>Gammaproteobacteria</taxon>
        <taxon>Pseudomonadales</taxon>
        <taxon>Pseudomonadaceae</taxon>
        <taxon>Pseudomonas</taxon>
    </lineage>
</organism>
<dbReference type="SUPFAM" id="SSF82866">
    <property type="entry name" value="Multidrug efflux transporter AcrB transmembrane domain"/>
    <property type="match status" value="2"/>
</dbReference>
<keyword evidence="1" id="KW-0472">Membrane</keyword>
<dbReference type="SUPFAM" id="SSF82693">
    <property type="entry name" value="Multidrug efflux transporter AcrB pore domain, PN1, PN2, PC1 and PC2 subdomains"/>
    <property type="match status" value="2"/>
</dbReference>
<gene>
    <name evidence="2" type="ORF">BLL42_26585</name>
</gene>
<keyword evidence="1" id="KW-0812">Transmembrane</keyword>
<dbReference type="InterPro" id="IPR027463">
    <property type="entry name" value="AcrB_DN_DC_subdom"/>
</dbReference>
<dbReference type="PRINTS" id="PR00702">
    <property type="entry name" value="ACRIFLAVINRP"/>
</dbReference>
<feature type="transmembrane region" description="Helical" evidence="1">
    <location>
        <begin position="434"/>
        <end position="453"/>
    </location>
</feature>
<accession>A0A1J0ESF8</accession>
<dbReference type="Pfam" id="PF00873">
    <property type="entry name" value="ACR_tran"/>
    <property type="match status" value="1"/>
</dbReference>
<feature type="transmembrane region" description="Helical" evidence="1">
    <location>
        <begin position="858"/>
        <end position="878"/>
    </location>
</feature>
<proteinExistence type="predicted"/>
<dbReference type="GO" id="GO:0042910">
    <property type="term" value="F:xenobiotic transmembrane transporter activity"/>
    <property type="evidence" value="ECO:0007669"/>
    <property type="project" value="TreeGrafter"/>
</dbReference>
<feature type="transmembrane region" description="Helical" evidence="1">
    <location>
        <begin position="909"/>
        <end position="925"/>
    </location>
</feature>
<feature type="transmembrane region" description="Helical" evidence="1">
    <location>
        <begin position="985"/>
        <end position="1009"/>
    </location>
</feature>
<dbReference type="PANTHER" id="PTHR32063">
    <property type="match status" value="1"/>
</dbReference>
<dbReference type="RefSeq" id="WP_071555627.1">
    <property type="nucleotide sequence ID" value="NZ_CP017886.1"/>
</dbReference>
<sequence>MNTFNLTDWALRHRAIVLFMLLIVAAAGAFSFTRLGQLEDPNFSVPSMTAIVIWPGATAQQMQDQVLNRMEKKFEQIDNFEKVVTYARQGYAGMTLTVRGGTSKADQREAWYQARKKLNDLKLELPDGVIGPIVNDEYGDVYGLMYAVKGDGVGHAELSDAAEDIKRRMLKVPMVKKIDVIGKQAKRVYVEFSHERLAALGITPLAIAESLKSQNAMLPAGQIDTHGDRVMVRVSGQFTSEDAIRNVPITAGGRLIKLGDIATVTRGFEDPPTYTVRHNGQPVLMLGITMTNDGNIVDLGKAMETAVDKIQSELPHGVELERVADQPSTVKDAIWDFERSLMEALIIVIAVSLASLGWRTGLVVATSVPLVLGGVALVMLAMGWNLERISLGSLIIALGLLVDDAIIAIEMMVVKMEAGMDRVKAAAFSYQSTAMPRLTGALITVVGFLPIGLSKSTTGEYAGGIFWIVGAAVLFSWICSGVFTPYLAVKMLPKDFGKHQHAGDPYGTKFYRRLRGLIDTAIERRWVVIGATFGALALALAGMKCVPQQFFPNSSRPELVVDLRMKEGSSIMATTEQVKRMEAELSKDEEVKYFTAYTGAGAPRFYLSLNPELPNPGFAQFVVMTKDLNARERVRARLMAAADPQFPQAWIRVTRLELGPPVGYPVQFRVVGPDTQVVRKIAREVEKVVGASPKVRDLQLDWNDPVRTLKVELDQDKASALGLTPADVSLATQTVMNGATLSQLREHEDLIDIVARAVPEERLNLDTLKDINLYTRQGTVVPLSQVAQVHSELDEPVLWRRNRDMAITVRADVKDGEQGVSVTQEIQPLLKDIEAKLPTGYRIDVGGAVEESDKANKALLAVAPLMLVTILLLLMLQLQNFSRMWMVILTAPLGLIGVVPALLVFQSPLGFVAILGIIALGGMIMRNSVILIDQVQTEIAEGRDPWNAVLDAAIHRARPVMLTALATVLAMIPLTRSVFWGPMAIAIMGGLTVATLLTIFFVPALYAAWFKVGRQAAAGTQQVRGDAALASE</sequence>
<feature type="transmembrane region" description="Helical" evidence="1">
    <location>
        <begin position="885"/>
        <end position="903"/>
    </location>
</feature>